<keyword evidence="7" id="KW-0235">DNA replication</keyword>
<evidence type="ECO:0000256" key="8">
    <source>
        <dbReference type="ARBA" id="ARBA00022932"/>
    </source>
</evidence>
<evidence type="ECO:0000259" key="10">
    <source>
        <dbReference type="Pfam" id="PF07733"/>
    </source>
</evidence>
<evidence type="ECO:0000256" key="9">
    <source>
        <dbReference type="ARBA" id="ARBA00049244"/>
    </source>
</evidence>
<dbReference type="PANTHER" id="PTHR32294:SF0">
    <property type="entry name" value="DNA POLYMERASE III SUBUNIT ALPHA"/>
    <property type="match status" value="1"/>
</dbReference>
<evidence type="ECO:0000313" key="12">
    <source>
        <dbReference type="Proteomes" id="UP000255460"/>
    </source>
</evidence>
<dbReference type="GO" id="GO:0008408">
    <property type="term" value="F:3'-5' exonuclease activity"/>
    <property type="evidence" value="ECO:0007669"/>
    <property type="project" value="InterPro"/>
</dbReference>
<evidence type="ECO:0000256" key="3">
    <source>
        <dbReference type="ARBA" id="ARBA00019114"/>
    </source>
</evidence>
<dbReference type="Pfam" id="PF07733">
    <property type="entry name" value="DNA_pol3_alpha"/>
    <property type="match status" value="1"/>
</dbReference>
<proteinExistence type="predicted"/>
<dbReference type="InterPro" id="IPR011708">
    <property type="entry name" value="DNA_pol3_alpha_NTPase_dom"/>
</dbReference>
<dbReference type="GO" id="GO:0005737">
    <property type="term" value="C:cytoplasm"/>
    <property type="evidence" value="ECO:0007669"/>
    <property type="project" value="UniProtKB-SubCell"/>
</dbReference>
<sequence>MEKRDQVIEHVADMYGRDAVSQIITFGTMAAKAVIRDVGRVLGHPYGFVDRISKLIPPDPGMTLAKAFEAEPQLPEIYEADEEVKALIDMARKLEGGHP</sequence>
<evidence type="ECO:0000256" key="6">
    <source>
        <dbReference type="ARBA" id="ARBA00022695"/>
    </source>
</evidence>
<dbReference type="InterPro" id="IPR004805">
    <property type="entry name" value="DnaE2/DnaE/PolC"/>
</dbReference>
<evidence type="ECO:0000256" key="1">
    <source>
        <dbReference type="ARBA" id="ARBA00004496"/>
    </source>
</evidence>
<comment type="catalytic activity">
    <reaction evidence="9">
        <text>DNA(n) + a 2'-deoxyribonucleoside 5'-triphosphate = DNA(n+1) + diphosphate</text>
        <dbReference type="Rhea" id="RHEA:22508"/>
        <dbReference type="Rhea" id="RHEA-COMP:17339"/>
        <dbReference type="Rhea" id="RHEA-COMP:17340"/>
        <dbReference type="ChEBI" id="CHEBI:33019"/>
        <dbReference type="ChEBI" id="CHEBI:61560"/>
        <dbReference type="ChEBI" id="CHEBI:173112"/>
        <dbReference type="EC" id="2.7.7.7"/>
    </reaction>
</comment>
<evidence type="ECO:0000313" key="11">
    <source>
        <dbReference type="EMBL" id="STE88348.1"/>
    </source>
</evidence>
<evidence type="ECO:0000256" key="4">
    <source>
        <dbReference type="ARBA" id="ARBA00022490"/>
    </source>
</evidence>
<keyword evidence="5 11" id="KW-0808">Transferase</keyword>
<evidence type="ECO:0000256" key="2">
    <source>
        <dbReference type="ARBA" id="ARBA00012417"/>
    </source>
</evidence>
<keyword evidence="8" id="KW-0239">DNA-directed DNA polymerase</keyword>
<dbReference type="Gene3D" id="1.10.10.1600">
    <property type="entry name" value="Bacterial DNA polymerase III alpha subunit, thumb domain"/>
    <property type="match status" value="1"/>
</dbReference>
<dbReference type="Proteomes" id="UP000255460">
    <property type="component" value="Unassembled WGS sequence"/>
</dbReference>
<dbReference type="AlphaFoldDB" id="A0A376L0J8"/>
<dbReference type="GO" id="GO:0003887">
    <property type="term" value="F:DNA-directed DNA polymerase activity"/>
    <property type="evidence" value="ECO:0007669"/>
    <property type="project" value="UniProtKB-KW"/>
</dbReference>
<keyword evidence="6 11" id="KW-0548">Nucleotidyltransferase</keyword>
<gene>
    <name evidence="11" type="primary">dnaE_6</name>
    <name evidence="11" type="ORF">NCTC10418_06050</name>
</gene>
<dbReference type="FunFam" id="1.10.10.1600:FF:000001">
    <property type="entry name" value="DNA polymerase III subunit alpha"/>
    <property type="match status" value="1"/>
</dbReference>
<dbReference type="EMBL" id="UFZQ01000001">
    <property type="protein sequence ID" value="STE88348.1"/>
    <property type="molecule type" value="Genomic_DNA"/>
</dbReference>
<evidence type="ECO:0000256" key="7">
    <source>
        <dbReference type="ARBA" id="ARBA00022705"/>
    </source>
</evidence>
<dbReference type="GO" id="GO:0006260">
    <property type="term" value="P:DNA replication"/>
    <property type="evidence" value="ECO:0007669"/>
    <property type="project" value="UniProtKB-KW"/>
</dbReference>
<protein>
    <recommendedName>
        <fullName evidence="3">DNA polymerase III subunit alpha</fullName>
        <ecNumber evidence="2">2.7.7.7</ecNumber>
    </recommendedName>
</protein>
<accession>A0A376L0J8</accession>
<organism evidence="11 12">
    <name type="scientific">Escherichia coli</name>
    <dbReference type="NCBI Taxonomy" id="562"/>
    <lineage>
        <taxon>Bacteria</taxon>
        <taxon>Pseudomonadati</taxon>
        <taxon>Pseudomonadota</taxon>
        <taxon>Gammaproteobacteria</taxon>
        <taxon>Enterobacterales</taxon>
        <taxon>Enterobacteriaceae</taxon>
        <taxon>Escherichia</taxon>
    </lineage>
</organism>
<evidence type="ECO:0000256" key="5">
    <source>
        <dbReference type="ARBA" id="ARBA00022679"/>
    </source>
</evidence>
<keyword evidence="4" id="KW-0963">Cytoplasm</keyword>
<name>A0A376L0J8_ECOLX</name>
<dbReference type="InterPro" id="IPR041931">
    <property type="entry name" value="DNA_pol3_alpha_thumb_dom"/>
</dbReference>
<comment type="subcellular location">
    <subcellularLocation>
        <location evidence="1">Cytoplasm</location>
    </subcellularLocation>
</comment>
<feature type="domain" description="Bacterial DNA polymerase III alpha subunit NTPase" evidence="10">
    <location>
        <begin position="2"/>
        <end position="96"/>
    </location>
</feature>
<reference evidence="11 12" key="1">
    <citation type="submission" date="2018-06" db="EMBL/GenBank/DDBJ databases">
        <authorList>
            <consortium name="Pathogen Informatics"/>
            <person name="Doyle S."/>
        </authorList>
    </citation>
    <scope>NUCLEOTIDE SEQUENCE [LARGE SCALE GENOMIC DNA]</scope>
    <source>
        <strain evidence="11 12">NCTC10418</strain>
    </source>
</reference>
<dbReference type="PANTHER" id="PTHR32294">
    <property type="entry name" value="DNA POLYMERASE III SUBUNIT ALPHA"/>
    <property type="match status" value="1"/>
</dbReference>
<dbReference type="EC" id="2.7.7.7" evidence="2"/>